<accession>A0A7S4LC03</accession>
<name>A0A7S4LC03_9EUGL</name>
<reference evidence="1" key="1">
    <citation type="submission" date="2021-01" db="EMBL/GenBank/DDBJ databases">
        <authorList>
            <person name="Corre E."/>
            <person name="Pelletier E."/>
            <person name="Niang G."/>
            <person name="Scheremetjew M."/>
            <person name="Finn R."/>
            <person name="Kale V."/>
            <person name="Holt S."/>
            <person name="Cochrane G."/>
            <person name="Meng A."/>
            <person name="Brown T."/>
            <person name="Cohen L."/>
        </authorList>
    </citation>
    <scope>NUCLEOTIDE SEQUENCE</scope>
    <source>
        <strain evidence="1">CCMP1594</strain>
    </source>
</reference>
<organism evidence="1">
    <name type="scientific">Eutreptiella gymnastica</name>
    <dbReference type="NCBI Taxonomy" id="73025"/>
    <lineage>
        <taxon>Eukaryota</taxon>
        <taxon>Discoba</taxon>
        <taxon>Euglenozoa</taxon>
        <taxon>Euglenida</taxon>
        <taxon>Spirocuta</taxon>
        <taxon>Euglenophyceae</taxon>
        <taxon>Eutreptiales</taxon>
        <taxon>Eutreptiaceae</taxon>
        <taxon>Eutreptiella</taxon>
    </lineage>
</organism>
<dbReference type="EMBL" id="HBJA01087556">
    <property type="protein sequence ID" value="CAE0819347.1"/>
    <property type="molecule type" value="Transcribed_RNA"/>
</dbReference>
<dbReference type="AlphaFoldDB" id="A0A7S4LC03"/>
<proteinExistence type="predicted"/>
<evidence type="ECO:0000313" key="1">
    <source>
        <dbReference type="EMBL" id="CAE0819347.1"/>
    </source>
</evidence>
<gene>
    <name evidence="1" type="ORF">EGYM00163_LOCUS30516</name>
</gene>
<protein>
    <submittedName>
        <fullName evidence="1">Uncharacterized protein</fullName>
    </submittedName>
</protein>
<sequence length="117" mass="13263">MQPNKKHHCTTQQQSKLFRLLRPSKIAMVILSQHSPISILDGTVYKPLLQETVSVCAVLSCDLFAFMAYTFCKMFVLVQGTASMALPLLGRDLQREEYKEAFGVCRLLGLHRHVCVH</sequence>